<dbReference type="Proteomes" id="UP000799439">
    <property type="component" value="Unassembled WGS sequence"/>
</dbReference>
<accession>A0A9P4IZX8</accession>
<proteinExistence type="predicted"/>
<evidence type="ECO:0000313" key="2">
    <source>
        <dbReference type="Proteomes" id="UP000799439"/>
    </source>
</evidence>
<name>A0A9P4IZX8_9PEZI</name>
<sequence length="472" mass="54157">MCQRSSKTDQDQMTKSKSFWDRLGDALPQVLQLLAPSDLHALSLVNKTCYAEIEPFLYSKIKWTWVLDRPPPIEPFLRTILQRPELALHVRDFALVGGKSFVYELPQICSNGIDLDQALRPFEAMPMSFIDQWRQGLQRGEMDAFVTLLLCKLHRLDQFTLHNSSLGADLQAMLLRLVLCKDSEVSRCGWPISHHLRRISHTSNGDPQVPMLGEHTENVLAYFYLPQLEELSVSLWNPASIVWPTIKPDASTLRSLQVTRIREKPLADLLLATPKLERLQWEWHYDPDEEHAANSPSVKLDELASAIMPIRDSLIELSIEASTYTGSAYMSAPELDFTGSPQGFTKLCRLEKLCIPLVFLVTFRPTNTIRLEDVLPESMRSLTMNDDLIVQEVAYERYTGELQNEWDGMAILGLVESWLAARDRVSPAIQEVVLLLQLDTEFWRMKTFSNDLARLGDDHGIRVELRERDWQW</sequence>
<keyword evidence="2" id="KW-1185">Reference proteome</keyword>
<protein>
    <recommendedName>
        <fullName evidence="3">F-box domain-containing protein</fullName>
    </recommendedName>
</protein>
<comment type="caution">
    <text evidence="1">The sequence shown here is derived from an EMBL/GenBank/DDBJ whole genome shotgun (WGS) entry which is preliminary data.</text>
</comment>
<organism evidence="1 2">
    <name type="scientific">Myriangium duriaei CBS 260.36</name>
    <dbReference type="NCBI Taxonomy" id="1168546"/>
    <lineage>
        <taxon>Eukaryota</taxon>
        <taxon>Fungi</taxon>
        <taxon>Dikarya</taxon>
        <taxon>Ascomycota</taxon>
        <taxon>Pezizomycotina</taxon>
        <taxon>Dothideomycetes</taxon>
        <taxon>Dothideomycetidae</taxon>
        <taxon>Myriangiales</taxon>
        <taxon>Myriangiaceae</taxon>
        <taxon>Myriangium</taxon>
    </lineage>
</organism>
<evidence type="ECO:0000313" key="1">
    <source>
        <dbReference type="EMBL" id="KAF2150902.1"/>
    </source>
</evidence>
<dbReference type="OrthoDB" id="3720847at2759"/>
<gene>
    <name evidence="1" type="ORF">K461DRAFT_280934</name>
</gene>
<dbReference type="EMBL" id="ML996089">
    <property type="protein sequence ID" value="KAF2150902.1"/>
    <property type="molecule type" value="Genomic_DNA"/>
</dbReference>
<evidence type="ECO:0008006" key="3">
    <source>
        <dbReference type="Google" id="ProtNLM"/>
    </source>
</evidence>
<dbReference type="AlphaFoldDB" id="A0A9P4IZX8"/>
<reference evidence="1" key="1">
    <citation type="journal article" date="2020" name="Stud. Mycol.">
        <title>101 Dothideomycetes genomes: a test case for predicting lifestyles and emergence of pathogens.</title>
        <authorList>
            <person name="Haridas S."/>
            <person name="Albert R."/>
            <person name="Binder M."/>
            <person name="Bloem J."/>
            <person name="Labutti K."/>
            <person name="Salamov A."/>
            <person name="Andreopoulos B."/>
            <person name="Baker S."/>
            <person name="Barry K."/>
            <person name="Bills G."/>
            <person name="Bluhm B."/>
            <person name="Cannon C."/>
            <person name="Castanera R."/>
            <person name="Culley D."/>
            <person name="Daum C."/>
            <person name="Ezra D."/>
            <person name="Gonzalez J."/>
            <person name="Henrissat B."/>
            <person name="Kuo A."/>
            <person name="Liang C."/>
            <person name="Lipzen A."/>
            <person name="Lutzoni F."/>
            <person name="Magnuson J."/>
            <person name="Mondo S."/>
            <person name="Nolan M."/>
            <person name="Ohm R."/>
            <person name="Pangilinan J."/>
            <person name="Park H.-J."/>
            <person name="Ramirez L."/>
            <person name="Alfaro M."/>
            <person name="Sun H."/>
            <person name="Tritt A."/>
            <person name="Yoshinaga Y."/>
            <person name="Zwiers L.-H."/>
            <person name="Turgeon B."/>
            <person name="Goodwin S."/>
            <person name="Spatafora J."/>
            <person name="Crous P."/>
            <person name="Grigoriev I."/>
        </authorList>
    </citation>
    <scope>NUCLEOTIDE SEQUENCE</scope>
    <source>
        <strain evidence="1">CBS 260.36</strain>
    </source>
</reference>